<dbReference type="Pfam" id="PF04464">
    <property type="entry name" value="Glyphos_transf"/>
    <property type="match status" value="1"/>
</dbReference>
<dbReference type="InterPro" id="IPR043148">
    <property type="entry name" value="TagF_C"/>
</dbReference>
<dbReference type="Proteomes" id="UP000254502">
    <property type="component" value="Unassembled WGS sequence"/>
</dbReference>
<protein>
    <submittedName>
        <fullName evidence="1">CDP-glycerol: N-acetyl-beta-D-mannosaminyl-1,4-N-acetyl-D-glucosaminyldiphosphoundecaprenyl glycerophosphotransferase</fullName>
    </submittedName>
</protein>
<dbReference type="Gene3D" id="3.40.50.12580">
    <property type="match status" value="1"/>
</dbReference>
<dbReference type="GO" id="GO:0047355">
    <property type="term" value="F:CDP-glycerol glycerophosphotransferase activity"/>
    <property type="evidence" value="ECO:0007669"/>
    <property type="project" value="InterPro"/>
</dbReference>
<dbReference type="InterPro" id="IPR051612">
    <property type="entry name" value="Teichoic_Acid_Biosynth"/>
</dbReference>
<sequence>MLMSDIIISDYSSLPIEASLLDIPTIFYVYDEGTYDKVRGLNQFYKAIPDSYKVYTEEDLIMTIQEKEHLLSPLFKDWHKYNTDKSLHQLTEYIDKMVTK</sequence>
<proteinExistence type="predicted"/>
<evidence type="ECO:0000313" key="2">
    <source>
        <dbReference type="Proteomes" id="UP000254502"/>
    </source>
</evidence>
<name>A0A380E3F6_STAAU</name>
<dbReference type="InterPro" id="IPR007554">
    <property type="entry name" value="Glycerophosphate_synth"/>
</dbReference>
<dbReference type="PANTHER" id="PTHR37316">
    <property type="entry name" value="TEICHOIC ACID GLYCEROL-PHOSPHATE PRIMASE"/>
    <property type="match status" value="1"/>
</dbReference>
<dbReference type="PANTHER" id="PTHR37316:SF1">
    <property type="entry name" value="TEICHOIC ACID GLYCEROL-PHOSPHATE PRIMASE"/>
    <property type="match status" value="1"/>
</dbReference>
<dbReference type="EMBL" id="UHAQ01000003">
    <property type="protein sequence ID" value="SUK90265.1"/>
    <property type="molecule type" value="Genomic_DNA"/>
</dbReference>
<dbReference type="GO" id="GO:0016020">
    <property type="term" value="C:membrane"/>
    <property type="evidence" value="ECO:0007669"/>
    <property type="project" value="InterPro"/>
</dbReference>
<accession>A0A380E3F6</accession>
<evidence type="ECO:0000313" key="1">
    <source>
        <dbReference type="EMBL" id="SUK90265.1"/>
    </source>
</evidence>
<organism evidence="1 2">
    <name type="scientific">Staphylococcus aureus</name>
    <dbReference type="NCBI Taxonomy" id="1280"/>
    <lineage>
        <taxon>Bacteria</taxon>
        <taxon>Bacillati</taxon>
        <taxon>Bacillota</taxon>
        <taxon>Bacilli</taxon>
        <taxon>Bacillales</taxon>
        <taxon>Staphylococcaceae</taxon>
        <taxon>Staphylococcus</taxon>
    </lineage>
</organism>
<gene>
    <name evidence="1" type="primary">tagB_1</name>
    <name evidence="1" type="ORF">NCTC5664_03142</name>
</gene>
<dbReference type="AlphaFoldDB" id="A0A380E3F6"/>
<keyword evidence="1" id="KW-0808">Transferase</keyword>
<reference evidence="1 2" key="1">
    <citation type="submission" date="2018-06" db="EMBL/GenBank/DDBJ databases">
        <authorList>
            <consortium name="Pathogen Informatics"/>
            <person name="Doyle S."/>
        </authorList>
    </citation>
    <scope>NUCLEOTIDE SEQUENCE [LARGE SCALE GENOMIC DNA]</scope>
    <source>
        <strain evidence="1 2">NCTC5664</strain>
    </source>
</reference>